<dbReference type="AlphaFoldDB" id="A0A2P2PRC9"/>
<organism evidence="1">
    <name type="scientific">Rhizophora mucronata</name>
    <name type="common">Asiatic mangrove</name>
    <dbReference type="NCBI Taxonomy" id="61149"/>
    <lineage>
        <taxon>Eukaryota</taxon>
        <taxon>Viridiplantae</taxon>
        <taxon>Streptophyta</taxon>
        <taxon>Embryophyta</taxon>
        <taxon>Tracheophyta</taxon>
        <taxon>Spermatophyta</taxon>
        <taxon>Magnoliopsida</taxon>
        <taxon>eudicotyledons</taxon>
        <taxon>Gunneridae</taxon>
        <taxon>Pentapetalae</taxon>
        <taxon>rosids</taxon>
        <taxon>fabids</taxon>
        <taxon>Malpighiales</taxon>
        <taxon>Rhizophoraceae</taxon>
        <taxon>Rhizophora</taxon>
    </lineage>
</organism>
<protein>
    <submittedName>
        <fullName evidence="1">Uncharacterized protein</fullName>
    </submittedName>
</protein>
<name>A0A2P2PRC9_RHIMU</name>
<accession>A0A2P2PRC9</accession>
<sequence length="32" mass="3774">MALDPEYWMIETLYELAVESHRVSDFSFSCFG</sequence>
<reference evidence="1" key="1">
    <citation type="submission" date="2018-02" db="EMBL/GenBank/DDBJ databases">
        <title>Rhizophora mucronata_Transcriptome.</title>
        <authorList>
            <person name="Meera S.P."/>
            <person name="Sreeshan A."/>
            <person name="Augustine A."/>
        </authorList>
    </citation>
    <scope>NUCLEOTIDE SEQUENCE</scope>
    <source>
        <tissue evidence="1">Leaf</tissue>
    </source>
</reference>
<proteinExistence type="predicted"/>
<dbReference type="EMBL" id="GGEC01076715">
    <property type="protein sequence ID" value="MBX57199.1"/>
    <property type="molecule type" value="Transcribed_RNA"/>
</dbReference>
<evidence type="ECO:0000313" key="1">
    <source>
        <dbReference type="EMBL" id="MBX57199.1"/>
    </source>
</evidence>